<evidence type="ECO:0000256" key="4">
    <source>
        <dbReference type="RuleBase" id="RU361279"/>
    </source>
</evidence>
<protein>
    <recommendedName>
        <fullName evidence="4">5-formyltetrahydrofolate cyclo-ligase</fullName>
        <ecNumber evidence="4">6.3.3.2</ecNumber>
    </recommendedName>
</protein>
<organism evidence="5 6">
    <name type="scientific">Psychroflexus planctonicus</name>
    <dbReference type="NCBI Taxonomy" id="1526575"/>
    <lineage>
        <taxon>Bacteria</taxon>
        <taxon>Pseudomonadati</taxon>
        <taxon>Bacteroidota</taxon>
        <taxon>Flavobacteriia</taxon>
        <taxon>Flavobacteriales</taxon>
        <taxon>Flavobacteriaceae</taxon>
        <taxon>Psychroflexus</taxon>
    </lineage>
</organism>
<dbReference type="EMBL" id="BMGM01000007">
    <property type="protein sequence ID" value="GGE38037.1"/>
    <property type="molecule type" value="Genomic_DNA"/>
</dbReference>
<reference evidence="6" key="1">
    <citation type="journal article" date="2019" name="Int. J. Syst. Evol. Microbiol.">
        <title>The Global Catalogue of Microorganisms (GCM) 10K type strain sequencing project: providing services to taxonomists for standard genome sequencing and annotation.</title>
        <authorList>
            <consortium name="The Broad Institute Genomics Platform"/>
            <consortium name="The Broad Institute Genome Sequencing Center for Infectious Disease"/>
            <person name="Wu L."/>
            <person name="Ma J."/>
        </authorList>
    </citation>
    <scope>NUCLEOTIDE SEQUENCE [LARGE SCALE GENOMIC DNA]</scope>
    <source>
        <strain evidence="6">CGMCC 1.12931</strain>
    </source>
</reference>
<dbReference type="SUPFAM" id="SSF100950">
    <property type="entry name" value="NagB/RpiA/CoA transferase-like"/>
    <property type="match status" value="1"/>
</dbReference>
<dbReference type="NCBIfam" id="TIGR02727">
    <property type="entry name" value="MTHFS_bact"/>
    <property type="match status" value="1"/>
</dbReference>
<accession>A0ABQ1SI71</accession>
<evidence type="ECO:0000256" key="3">
    <source>
        <dbReference type="ARBA" id="ARBA00022840"/>
    </source>
</evidence>
<keyword evidence="2 4" id="KW-0547">Nucleotide-binding</keyword>
<dbReference type="InterPro" id="IPR002698">
    <property type="entry name" value="FTHF_cligase"/>
</dbReference>
<gene>
    <name evidence="5" type="primary">ygfA</name>
    <name evidence="5" type="ORF">GCM10010832_17880</name>
</gene>
<dbReference type="PANTHER" id="PTHR23407:SF1">
    <property type="entry name" value="5-FORMYLTETRAHYDROFOLATE CYCLO-LIGASE"/>
    <property type="match status" value="1"/>
</dbReference>
<evidence type="ECO:0000313" key="6">
    <source>
        <dbReference type="Proteomes" id="UP000599179"/>
    </source>
</evidence>
<comment type="cofactor">
    <cofactor evidence="4">
        <name>Mg(2+)</name>
        <dbReference type="ChEBI" id="CHEBI:18420"/>
    </cofactor>
</comment>
<dbReference type="Proteomes" id="UP000599179">
    <property type="component" value="Unassembled WGS sequence"/>
</dbReference>
<dbReference type="RefSeq" id="WP_188458767.1">
    <property type="nucleotide sequence ID" value="NZ_BMGM01000007.1"/>
</dbReference>
<dbReference type="PIRSF" id="PIRSF006806">
    <property type="entry name" value="FTHF_cligase"/>
    <property type="match status" value="1"/>
</dbReference>
<dbReference type="EC" id="6.3.3.2" evidence="4"/>
<dbReference type="InterPro" id="IPR037171">
    <property type="entry name" value="NagB/RpiA_transferase-like"/>
</dbReference>
<proteinExistence type="inferred from homology"/>
<evidence type="ECO:0000313" key="5">
    <source>
        <dbReference type="EMBL" id="GGE38037.1"/>
    </source>
</evidence>
<keyword evidence="4" id="KW-0479">Metal-binding</keyword>
<evidence type="ECO:0000256" key="2">
    <source>
        <dbReference type="ARBA" id="ARBA00022741"/>
    </source>
</evidence>
<evidence type="ECO:0000256" key="1">
    <source>
        <dbReference type="ARBA" id="ARBA00010638"/>
    </source>
</evidence>
<sequence length="189" mass="21892">MNKARLRSFYKAKRKELSNQQIEEWSLQIANQSLQLPIWEKEFYHLFLPIEKQNEVNTEFLLHILQGKDKNVVISKSNFKDLSLEHILLTDATEIKLNAFGIPEPQKGIEIQPQQLDVVFIPLLVSDKEGNRIGYGKGFYDRFLSKCKADVQKVGLSFFEPVDEIIEVSTTDINLDYLVTPSEIFQFKA</sequence>
<name>A0ABQ1SI71_9FLAO</name>
<dbReference type="Gene3D" id="3.40.50.10420">
    <property type="entry name" value="NagB/RpiA/CoA transferase-like"/>
    <property type="match status" value="1"/>
</dbReference>
<dbReference type="Pfam" id="PF01812">
    <property type="entry name" value="5-FTHF_cyc-lig"/>
    <property type="match status" value="1"/>
</dbReference>
<dbReference type="InterPro" id="IPR024185">
    <property type="entry name" value="FTHF_cligase-like_sf"/>
</dbReference>
<keyword evidence="4" id="KW-0460">Magnesium</keyword>
<comment type="similarity">
    <text evidence="1 4">Belongs to the 5-formyltetrahydrofolate cyclo-ligase family.</text>
</comment>
<keyword evidence="6" id="KW-1185">Reference proteome</keyword>
<comment type="caution">
    <text evidence="5">The sequence shown here is derived from an EMBL/GenBank/DDBJ whole genome shotgun (WGS) entry which is preliminary data.</text>
</comment>
<keyword evidence="3 4" id="KW-0067">ATP-binding</keyword>
<comment type="catalytic activity">
    <reaction evidence="4">
        <text>(6S)-5-formyl-5,6,7,8-tetrahydrofolate + ATP = (6R)-5,10-methenyltetrahydrofolate + ADP + phosphate</text>
        <dbReference type="Rhea" id="RHEA:10488"/>
        <dbReference type="ChEBI" id="CHEBI:30616"/>
        <dbReference type="ChEBI" id="CHEBI:43474"/>
        <dbReference type="ChEBI" id="CHEBI:57455"/>
        <dbReference type="ChEBI" id="CHEBI:57457"/>
        <dbReference type="ChEBI" id="CHEBI:456216"/>
        <dbReference type="EC" id="6.3.3.2"/>
    </reaction>
</comment>
<dbReference type="PANTHER" id="PTHR23407">
    <property type="entry name" value="ATPASE INHIBITOR/5-FORMYLTETRAHYDROFOLATE CYCLO-LIGASE"/>
    <property type="match status" value="1"/>
</dbReference>